<evidence type="ECO:0000313" key="1">
    <source>
        <dbReference type="EMBL" id="KAJ2899461.1"/>
    </source>
</evidence>
<comment type="caution">
    <text evidence="1">The sequence shown here is derived from an EMBL/GenBank/DDBJ whole genome shotgun (WGS) entry which is preliminary data.</text>
</comment>
<evidence type="ECO:0000313" key="2">
    <source>
        <dbReference type="Proteomes" id="UP001139981"/>
    </source>
</evidence>
<proteinExistence type="predicted"/>
<accession>A0ACC1M8G4</accession>
<dbReference type="Proteomes" id="UP001139981">
    <property type="component" value="Unassembled WGS sequence"/>
</dbReference>
<name>A0ACC1M8G4_9FUNG</name>
<organism evidence="1 2">
    <name type="scientific">Coemansia aciculifera</name>
    <dbReference type="NCBI Taxonomy" id="417176"/>
    <lineage>
        <taxon>Eukaryota</taxon>
        <taxon>Fungi</taxon>
        <taxon>Fungi incertae sedis</taxon>
        <taxon>Zoopagomycota</taxon>
        <taxon>Kickxellomycotina</taxon>
        <taxon>Kickxellomycetes</taxon>
        <taxon>Kickxellales</taxon>
        <taxon>Kickxellaceae</taxon>
        <taxon>Coemansia</taxon>
    </lineage>
</organism>
<sequence>MKLRCIAILNRQDTPVYMRSFDDNEGGGDDVKYQHLAHTSCDVIEERMQKSPSDMYLGLLQTVGELAVYGYVLNTGGVRIIMVISVPESIVRAAAIKEVFQQVHAAYIALVCNPFNEFDDASGGGGRLVSGKFEAIISELGRVHSN</sequence>
<reference evidence="1" key="1">
    <citation type="submission" date="2022-07" db="EMBL/GenBank/DDBJ databases">
        <title>Phylogenomic reconstructions and comparative analyses of Kickxellomycotina fungi.</title>
        <authorList>
            <person name="Reynolds N.K."/>
            <person name="Stajich J.E."/>
            <person name="Barry K."/>
            <person name="Grigoriev I.V."/>
            <person name="Crous P."/>
            <person name="Smith M.E."/>
        </authorList>
    </citation>
    <scope>NUCLEOTIDE SEQUENCE</scope>
    <source>
        <strain evidence="1">CBS 190363</strain>
    </source>
</reference>
<dbReference type="EMBL" id="JANBVB010000026">
    <property type="protein sequence ID" value="KAJ2899461.1"/>
    <property type="molecule type" value="Genomic_DNA"/>
</dbReference>
<protein>
    <submittedName>
        <fullName evidence="1">Uncharacterized protein</fullName>
    </submittedName>
</protein>
<keyword evidence="2" id="KW-1185">Reference proteome</keyword>
<gene>
    <name evidence="1" type="ORF">IWW38_000982</name>
</gene>